<sequence length="109" mass="11726">MLITFRSAADADVLMLGTIGQQMLQILGKDPQDKRGIVTVAQLPAAIAALDAAFAQHEAQRKQNAPDEDDPETPRGMAAHVSLSQRIVPLANLLRRALAEDAVVTWEAT</sequence>
<feature type="region of interest" description="Disordered" evidence="1">
    <location>
        <begin position="57"/>
        <end position="76"/>
    </location>
</feature>
<keyword evidence="3" id="KW-1185">Reference proteome</keyword>
<evidence type="ECO:0000313" key="3">
    <source>
        <dbReference type="Proteomes" id="UP001500547"/>
    </source>
</evidence>
<evidence type="ECO:0000313" key="2">
    <source>
        <dbReference type="EMBL" id="GAA5165450.1"/>
    </source>
</evidence>
<proteinExistence type="predicted"/>
<evidence type="ECO:0000256" key="1">
    <source>
        <dbReference type="SAM" id="MobiDB-lite"/>
    </source>
</evidence>
<dbReference type="Pfam" id="PF08895">
    <property type="entry name" value="DUF1840"/>
    <property type="match status" value="1"/>
</dbReference>
<dbReference type="InterPro" id="IPR014991">
    <property type="entry name" value="DUF1840"/>
</dbReference>
<comment type="caution">
    <text evidence="2">The sequence shown here is derived from an EMBL/GenBank/DDBJ whole genome shotgun (WGS) entry which is preliminary data.</text>
</comment>
<evidence type="ECO:0008006" key="4">
    <source>
        <dbReference type="Google" id="ProtNLM"/>
    </source>
</evidence>
<accession>A0ABP9QPN3</accession>
<reference evidence="3" key="1">
    <citation type="journal article" date="2019" name="Int. J. Syst. Evol. Microbiol.">
        <title>The Global Catalogue of Microorganisms (GCM) 10K type strain sequencing project: providing services to taxonomists for standard genome sequencing and annotation.</title>
        <authorList>
            <consortium name="The Broad Institute Genomics Platform"/>
            <consortium name="The Broad Institute Genome Sequencing Center for Infectious Disease"/>
            <person name="Wu L."/>
            <person name="Ma J."/>
        </authorList>
    </citation>
    <scope>NUCLEOTIDE SEQUENCE [LARGE SCALE GENOMIC DNA]</scope>
    <source>
        <strain evidence="3">JCM 18715</strain>
    </source>
</reference>
<dbReference type="RefSeq" id="WP_345532892.1">
    <property type="nucleotide sequence ID" value="NZ_BAABLD010000008.1"/>
</dbReference>
<protein>
    <recommendedName>
        <fullName evidence="4">DUF1840 domain-containing protein</fullName>
    </recommendedName>
</protein>
<organism evidence="2 3">
    <name type="scientific">Viridibacterium curvum</name>
    <dbReference type="NCBI Taxonomy" id="1101404"/>
    <lineage>
        <taxon>Bacteria</taxon>
        <taxon>Pseudomonadati</taxon>
        <taxon>Pseudomonadota</taxon>
        <taxon>Betaproteobacteria</taxon>
        <taxon>Rhodocyclales</taxon>
        <taxon>Rhodocyclaceae</taxon>
        <taxon>Viridibacterium</taxon>
    </lineage>
</organism>
<dbReference type="Proteomes" id="UP001500547">
    <property type="component" value="Unassembled WGS sequence"/>
</dbReference>
<name>A0ABP9QPN3_9RHOO</name>
<gene>
    <name evidence="2" type="ORF">GCM10025770_21000</name>
</gene>
<dbReference type="EMBL" id="BAABLD010000008">
    <property type="protein sequence ID" value="GAA5165450.1"/>
    <property type="molecule type" value="Genomic_DNA"/>
</dbReference>